<protein>
    <submittedName>
        <fullName evidence="5">Uncharacterized protein LOC117640854</fullName>
    </submittedName>
</protein>
<feature type="signal peptide" evidence="3">
    <location>
        <begin position="1"/>
        <end position="21"/>
    </location>
</feature>
<dbReference type="GeneID" id="117640854"/>
<dbReference type="InterPro" id="IPR000618">
    <property type="entry name" value="Insect_cuticle"/>
</dbReference>
<evidence type="ECO:0000256" key="2">
    <source>
        <dbReference type="SAM" id="MobiDB-lite"/>
    </source>
</evidence>
<evidence type="ECO:0000313" key="4">
    <source>
        <dbReference type="Proteomes" id="UP000515158"/>
    </source>
</evidence>
<reference evidence="5" key="1">
    <citation type="submission" date="2025-08" db="UniProtKB">
        <authorList>
            <consortium name="RefSeq"/>
        </authorList>
    </citation>
    <scope>IDENTIFICATION</scope>
    <source>
        <tissue evidence="5">Total insect</tissue>
    </source>
</reference>
<dbReference type="InParanoid" id="A0A6P8YIA3"/>
<name>A0A6P8YIA3_THRPL</name>
<keyword evidence="4" id="KW-1185">Reference proteome</keyword>
<dbReference type="KEGG" id="tpal:117640854"/>
<dbReference type="AlphaFoldDB" id="A0A6P8YIA3"/>
<keyword evidence="3" id="KW-0732">Signal</keyword>
<dbReference type="OrthoDB" id="6597363at2759"/>
<proteinExistence type="predicted"/>
<dbReference type="GO" id="GO:0062129">
    <property type="term" value="C:chitin-based extracellular matrix"/>
    <property type="evidence" value="ECO:0007669"/>
    <property type="project" value="TreeGrafter"/>
</dbReference>
<dbReference type="PANTHER" id="PTHR10380">
    <property type="entry name" value="CUTICLE PROTEIN"/>
    <property type="match status" value="1"/>
</dbReference>
<dbReference type="PANTHER" id="PTHR10380:SF238">
    <property type="entry name" value="CUTICULAR PROTEIN 65EA-RELATED"/>
    <property type="match status" value="1"/>
</dbReference>
<organism evidence="5">
    <name type="scientific">Thrips palmi</name>
    <name type="common">Melon thrips</name>
    <dbReference type="NCBI Taxonomy" id="161013"/>
    <lineage>
        <taxon>Eukaryota</taxon>
        <taxon>Metazoa</taxon>
        <taxon>Ecdysozoa</taxon>
        <taxon>Arthropoda</taxon>
        <taxon>Hexapoda</taxon>
        <taxon>Insecta</taxon>
        <taxon>Pterygota</taxon>
        <taxon>Neoptera</taxon>
        <taxon>Paraneoptera</taxon>
        <taxon>Thysanoptera</taxon>
        <taxon>Terebrantia</taxon>
        <taxon>Thripoidea</taxon>
        <taxon>Thripidae</taxon>
        <taxon>Thrips</taxon>
    </lineage>
</organism>
<feature type="region of interest" description="Disordered" evidence="2">
    <location>
        <begin position="375"/>
        <end position="401"/>
    </location>
</feature>
<accession>A0A6P8YIA3</accession>
<feature type="compositionally biased region" description="Low complexity" evidence="2">
    <location>
        <begin position="269"/>
        <end position="280"/>
    </location>
</feature>
<dbReference type="InterPro" id="IPR050468">
    <property type="entry name" value="Cuticle_Struct_Prot"/>
</dbReference>
<dbReference type="Pfam" id="PF00379">
    <property type="entry name" value="Chitin_bind_4"/>
    <property type="match status" value="1"/>
</dbReference>
<sequence length="401" mass="42034">MASLSLSRVLVLLLVSASTLAVPRPLRVQVAPGMEDDDGSAAELADGEDGDDASAEADSTGTRPVAILEHRQELQDDGTFNYAFSADNGLTQNEAFHPDGSRTGSYSYVDPKGETILVKYRADRFGFHVLDGSTIPSTPPHVASAPAPAPAPRGAPQQAASDYASRGVQGVLDPNYFGFPSSGGLKTSPSGTSGKVKAAVKAGKAGVKAGVKGSKSAARARSSASSSMHFLQREAREAFVSDLDGDVDVDESRLALRTVRAPPGMASPASANDVDAGSDGSADDHHALKYDDGNYDAHATKYDDGSYDTHAAKYDDGSYEPHAAKYDDGSYEPHAAKYDDGSYTKHAGLYDDGSYEPHAAKYDDGSYEKYARMYDDGSYKGGGEGEGESGVHEDGDGDGYQ</sequence>
<feature type="region of interest" description="Disordered" evidence="2">
    <location>
        <begin position="31"/>
        <end position="61"/>
    </location>
</feature>
<dbReference type="Proteomes" id="UP000515158">
    <property type="component" value="Unplaced"/>
</dbReference>
<evidence type="ECO:0000256" key="3">
    <source>
        <dbReference type="SAM" id="SignalP"/>
    </source>
</evidence>
<feature type="chain" id="PRO_5028400755" evidence="3">
    <location>
        <begin position="22"/>
        <end position="401"/>
    </location>
</feature>
<keyword evidence="1" id="KW-0193">Cuticle</keyword>
<gene>
    <name evidence="5" type="primary">LOC117640854</name>
</gene>
<feature type="compositionally biased region" description="Acidic residues" evidence="2">
    <location>
        <begin position="34"/>
        <end position="55"/>
    </location>
</feature>
<dbReference type="RefSeq" id="XP_034233682.1">
    <property type="nucleotide sequence ID" value="XM_034377791.1"/>
</dbReference>
<dbReference type="PROSITE" id="PS51155">
    <property type="entry name" value="CHIT_BIND_RR_2"/>
    <property type="match status" value="1"/>
</dbReference>
<evidence type="ECO:0000256" key="1">
    <source>
        <dbReference type="PROSITE-ProRule" id="PRU00497"/>
    </source>
</evidence>
<feature type="region of interest" description="Disordered" evidence="2">
    <location>
        <begin position="261"/>
        <end position="289"/>
    </location>
</feature>
<feature type="region of interest" description="Disordered" evidence="2">
    <location>
        <begin position="137"/>
        <end position="160"/>
    </location>
</feature>
<evidence type="ECO:0000313" key="5">
    <source>
        <dbReference type="RefSeq" id="XP_034233682.1"/>
    </source>
</evidence>
<dbReference type="GO" id="GO:0008010">
    <property type="term" value="F:structural constituent of chitin-based larval cuticle"/>
    <property type="evidence" value="ECO:0007669"/>
    <property type="project" value="TreeGrafter"/>
</dbReference>